<sequence length="202" mass="21767">MPTAPARAPRRTLLTVAVAGLLLGALQALPEAWLQVLRYERGAVLQGELWRLWTGHLVHLGWTHWALNALGLLVCVLLADAPPAPRVLLRQVAVLALGISLLFVLLLPGLAHYVGLSGVLYGLFLLALWPGVRRLDPVSIAALCTIAAWLGAQLIRGPDRHEEALVGGNIIVQAHVFGLACAALMLAAPQRLRSWRHDRAGC</sequence>
<keyword evidence="2 5" id="KW-0812">Transmembrane</keyword>
<dbReference type="OrthoDB" id="196054at2"/>
<keyword evidence="8" id="KW-1185">Reference proteome</keyword>
<dbReference type="InterPro" id="IPR023826">
    <property type="entry name" value="Rhom-like_SP_proteobac"/>
</dbReference>
<keyword evidence="3 5" id="KW-1133">Transmembrane helix</keyword>
<dbReference type="GO" id="GO:0006508">
    <property type="term" value="P:proteolysis"/>
    <property type="evidence" value="ECO:0007669"/>
    <property type="project" value="UniProtKB-KW"/>
</dbReference>
<comment type="caution">
    <text evidence="7">The sequence shown here is derived from an EMBL/GenBank/DDBJ whole genome shotgun (WGS) entry which is preliminary data.</text>
</comment>
<dbReference type="SUPFAM" id="SSF144091">
    <property type="entry name" value="Rhomboid-like"/>
    <property type="match status" value="1"/>
</dbReference>
<gene>
    <name evidence="7" type="ORF">DES41_106148</name>
</gene>
<reference evidence="7 8" key="1">
    <citation type="submission" date="2018-07" db="EMBL/GenBank/DDBJ databases">
        <title>Genomic Encyclopedia of Type Strains, Phase IV (KMG-IV): sequencing the most valuable type-strain genomes for metagenomic binning, comparative biology and taxonomic classification.</title>
        <authorList>
            <person name="Goeker M."/>
        </authorList>
    </citation>
    <scope>NUCLEOTIDE SEQUENCE [LARGE SCALE GENOMIC DNA]</scope>
    <source>
        <strain evidence="7 8">DSM 21634</strain>
    </source>
</reference>
<organism evidence="7 8">
    <name type="scientific">Pseudorhodoferax soli</name>
    <dbReference type="NCBI Taxonomy" id="545864"/>
    <lineage>
        <taxon>Bacteria</taxon>
        <taxon>Pseudomonadati</taxon>
        <taxon>Pseudomonadota</taxon>
        <taxon>Betaproteobacteria</taxon>
        <taxon>Burkholderiales</taxon>
        <taxon>Comamonadaceae</taxon>
    </lineage>
</organism>
<feature type="transmembrane region" description="Helical" evidence="5">
    <location>
        <begin position="113"/>
        <end position="131"/>
    </location>
</feature>
<dbReference type="Proteomes" id="UP000252884">
    <property type="component" value="Unassembled WGS sequence"/>
</dbReference>
<evidence type="ECO:0000259" key="6">
    <source>
        <dbReference type="Pfam" id="PF01694"/>
    </source>
</evidence>
<feature type="transmembrane region" description="Helical" evidence="5">
    <location>
        <begin position="87"/>
        <end position="107"/>
    </location>
</feature>
<evidence type="ECO:0000313" key="8">
    <source>
        <dbReference type="Proteomes" id="UP000252884"/>
    </source>
</evidence>
<feature type="transmembrane region" description="Helical" evidence="5">
    <location>
        <begin position="62"/>
        <end position="80"/>
    </location>
</feature>
<feature type="transmembrane region" description="Helical" evidence="5">
    <location>
        <begin position="138"/>
        <end position="155"/>
    </location>
</feature>
<evidence type="ECO:0000313" key="7">
    <source>
        <dbReference type="EMBL" id="RCW69277.1"/>
    </source>
</evidence>
<evidence type="ECO:0000256" key="2">
    <source>
        <dbReference type="ARBA" id="ARBA00022692"/>
    </source>
</evidence>
<dbReference type="Gene3D" id="1.20.1540.10">
    <property type="entry name" value="Rhomboid-like"/>
    <property type="match status" value="1"/>
</dbReference>
<feature type="transmembrane region" description="Helical" evidence="5">
    <location>
        <begin position="170"/>
        <end position="189"/>
    </location>
</feature>
<dbReference type="InterPro" id="IPR035952">
    <property type="entry name" value="Rhomboid-like_sf"/>
</dbReference>
<evidence type="ECO:0000256" key="4">
    <source>
        <dbReference type="ARBA" id="ARBA00023136"/>
    </source>
</evidence>
<accession>A0A368XRV6</accession>
<evidence type="ECO:0000256" key="3">
    <source>
        <dbReference type="ARBA" id="ARBA00022989"/>
    </source>
</evidence>
<protein>
    <submittedName>
        <fullName evidence="7">Rhomboid family GlyGly-CTERM serine protease</fullName>
    </submittedName>
</protein>
<evidence type="ECO:0000256" key="5">
    <source>
        <dbReference type="SAM" id="Phobius"/>
    </source>
</evidence>
<dbReference type="NCBIfam" id="TIGR03902">
    <property type="entry name" value="rhom_GG_sort"/>
    <property type="match status" value="1"/>
</dbReference>
<dbReference type="Pfam" id="PF01694">
    <property type="entry name" value="Rhomboid"/>
    <property type="match status" value="1"/>
</dbReference>
<dbReference type="AlphaFoldDB" id="A0A368XRV6"/>
<feature type="domain" description="Peptidase S54 rhomboid" evidence="6">
    <location>
        <begin position="47"/>
        <end position="185"/>
    </location>
</feature>
<evidence type="ECO:0000256" key="1">
    <source>
        <dbReference type="ARBA" id="ARBA00004141"/>
    </source>
</evidence>
<keyword evidence="7" id="KW-0645">Protease</keyword>
<dbReference type="RefSeq" id="WP_114469694.1">
    <property type="nucleotide sequence ID" value="NZ_QPJK01000006.1"/>
</dbReference>
<keyword evidence="7" id="KW-0378">Hydrolase</keyword>
<dbReference type="InterPro" id="IPR022764">
    <property type="entry name" value="Peptidase_S54_rhomboid_dom"/>
</dbReference>
<dbReference type="GO" id="GO:0016020">
    <property type="term" value="C:membrane"/>
    <property type="evidence" value="ECO:0007669"/>
    <property type="project" value="UniProtKB-SubCell"/>
</dbReference>
<dbReference type="GO" id="GO:0004252">
    <property type="term" value="F:serine-type endopeptidase activity"/>
    <property type="evidence" value="ECO:0007669"/>
    <property type="project" value="InterPro"/>
</dbReference>
<proteinExistence type="predicted"/>
<keyword evidence="4 5" id="KW-0472">Membrane</keyword>
<comment type="subcellular location">
    <subcellularLocation>
        <location evidence="1">Membrane</location>
        <topology evidence="1">Multi-pass membrane protein</topology>
    </subcellularLocation>
</comment>
<dbReference type="EMBL" id="QPJK01000006">
    <property type="protein sequence ID" value="RCW69277.1"/>
    <property type="molecule type" value="Genomic_DNA"/>
</dbReference>
<name>A0A368XRV6_9BURK</name>